<dbReference type="RefSeq" id="WP_111213833.1">
    <property type="nucleotide sequence ID" value="NZ_POTY01000057.1"/>
</dbReference>
<dbReference type="AlphaFoldDB" id="A0A2W2F307"/>
<dbReference type="GO" id="GO:0009244">
    <property type="term" value="P:lipopolysaccharide core region biosynthetic process"/>
    <property type="evidence" value="ECO:0007669"/>
    <property type="project" value="TreeGrafter"/>
</dbReference>
<keyword evidence="2" id="KW-0808">Transferase</keyword>
<sequence>MSHQVGEARRTEPAVRRVCLLAQLWEPGLGDLLHRNILLHLLRRAYPDATVTFVLPSAAAGRFAEFLAHHTYADHVMICPAHDDTSVASTEEFLGRLRAGAYDLCVVDPDSRTLGGSAAEQAGVARRLGFAVGYTGSAGLTDVIRLPRPVFGQPDLYDYARGLAATLGVALTGPADVLPPLPFRPEPVPPTPGPVVGLHPGGARHWNRRWPQNRYVELARRLAGTVGTILLVGDADEADELDLLRTRIGQVGPATRVRVVAGATLNTLATMLDSVDVLVGSDSAPAHLAAALRRQTVVLYGPTPTEFLWTRIYPRHHGVNHRHPCQTIRNLPRGAGTTTMPCAHACHYPYAGVDGPYPRCLSDISVDEVYQSVRARLPGQVAAGGRIRSLS</sequence>
<evidence type="ECO:0000256" key="1">
    <source>
        <dbReference type="ARBA" id="ARBA00022676"/>
    </source>
</evidence>
<proteinExistence type="predicted"/>
<accession>A0A2W2F307</accession>
<keyword evidence="1" id="KW-0328">Glycosyltransferase</keyword>
<evidence type="ECO:0000313" key="3">
    <source>
        <dbReference type="EMBL" id="PZG19358.1"/>
    </source>
</evidence>
<comment type="caution">
    <text evidence="3">The sequence shown here is derived from an EMBL/GenBank/DDBJ whole genome shotgun (WGS) entry which is preliminary data.</text>
</comment>
<dbReference type="EMBL" id="POTY01000057">
    <property type="protein sequence ID" value="PZG19358.1"/>
    <property type="molecule type" value="Genomic_DNA"/>
</dbReference>
<dbReference type="GO" id="GO:0005829">
    <property type="term" value="C:cytosol"/>
    <property type="evidence" value="ECO:0007669"/>
    <property type="project" value="TreeGrafter"/>
</dbReference>
<dbReference type="Pfam" id="PF01075">
    <property type="entry name" value="Glyco_transf_9"/>
    <property type="match status" value="1"/>
</dbReference>
<evidence type="ECO:0000313" key="4">
    <source>
        <dbReference type="Proteomes" id="UP000248924"/>
    </source>
</evidence>
<dbReference type="Gene3D" id="3.40.50.2000">
    <property type="entry name" value="Glycogen Phosphorylase B"/>
    <property type="match status" value="2"/>
</dbReference>
<keyword evidence="4" id="KW-1185">Reference proteome</keyword>
<dbReference type="InterPro" id="IPR051199">
    <property type="entry name" value="LPS_LOS_Heptosyltrfase"/>
</dbReference>
<evidence type="ECO:0000256" key="2">
    <source>
        <dbReference type="ARBA" id="ARBA00022679"/>
    </source>
</evidence>
<evidence type="ECO:0008006" key="5">
    <source>
        <dbReference type="Google" id="ProtNLM"/>
    </source>
</evidence>
<reference evidence="3 4" key="1">
    <citation type="submission" date="2018-01" db="EMBL/GenBank/DDBJ databases">
        <title>Draft genome sequence of Jishengella sp. NA12.</title>
        <authorList>
            <person name="Sahin N."/>
            <person name="Ay H."/>
            <person name="Saygin H."/>
        </authorList>
    </citation>
    <scope>NUCLEOTIDE SEQUENCE [LARGE SCALE GENOMIC DNA]</scope>
    <source>
        <strain evidence="3 4">NA12</strain>
    </source>
</reference>
<dbReference type="OrthoDB" id="9807356at2"/>
<dbReference type="Proteomes" id="UP000248924">
    <property type="component" value="Unassembled WGS sequence"/>
</dbReference>
<dbReference type="GO" id="GO:0008713">
    <property type="term" value="F:ADP-heptose-lipopolysaccharide heptosyltransferase activity"/>
    <property type="evidence" value="ECO:0007669"/>
    <property type="project" value="TreeGrafter"/>
</dbReference>
<organism evidence="3 4">
    <name type="scientific">Micromonospora craterilacus</name>
    <dbReference type="NCBI Taxonomy" id="1655439"/>
    <lineage>
        <taxon>Bacteria</taxon>
        <taxon>Bacillati</taxon>
        <taxon>Actinomycetota</taxon>
        <taxon>Actinomycetes</taxon>
        <taxon>Micromonosporales</taxon>
        <taxon>Micromonosporaceae</taxon>
        <taxon>Micromonospora</taxon>
    </lineage>
</organism>
<gene>
    <name evidence="3" type="ORF">C1I95_11705</name>
</gene>
<dbReference type="CDD" id="cd03789">
    <property type="entry name" value="GT9_LPS_heptosyltransferase"/>
    <property type="match status" value="1"/>
</dbReference>
<dbReference type="PANTHER" id="PTHR30160">
    <property type="entry name" value="TETRAACYLDISACCHARIDE 4'-KINASE-RELATED"/>
    <property type="match status" value="1"/>
</dbReference>
<protein>
    <recommendedName>
        <fullName evidence="5">Glycosyl transferase</fullName>
    </recommendedName>
</protein>
<dbReference type="InterPro" id="IPR002201">
    <property type="entry name" value="Glyco_trans_9"/>
</dbReference>
<dbReference type="SUPFAM" id="SSF53756">
    <property type="entry name" value="UDP-Glycosyltransferase/glycogen phosphorylase"/>
    <property type="match status" value="1"/>
</dbReference>
<dbReference type="PANTHER" id="PTHR30160:SF1">
    <property type="entry name" value="LIPOPOLYSACCHARIDE 1,2-N-ACETYLGLUCOSAMINETRANSFERASE-RELATED"/>
    <property type="match status" value="1"/>
</dbReference>
<name>A0A2W2F307_9ACTN</name>